<evidence type="ECO:0000256" key="1">
    <source>
        <dbReference type="SAM" id="Phobius"/>
    </source>
</evidence>
<dbReference type="EMBL" id="BTSY01000005">
    <property type="protein sequence ID" value="GMT27753.1"/>
    <property type="molecule type" value="Genomic_DNA"/>
</dbReference>
<dbReference type="Proteomes" id="UP001432322">
    <property type="component" value="Unassembled WGS sequence"/>
</dbReference>
<organism evidence="2 3">
    <name type="scientific">Pristionchus fissidentatus</name>
    <dbReference type="NCBI Taxonomy" id="1538716"/>
    <lineage>
        <taxon>Eukaryota</taxon>
        <taxon>Metazoa</taxon>
        <taxon>Ecdysozoa</taxon>
        <taxon>Nematoda</taxon>
        <taxon>Chromadorea</taxon>
        <taxon>Rhabditida</taxon>
        <taxon>Rhabditina</taxon>
        <taxon>Diplogasteromorpha</taxon>
        <taxon>Diplogasteroidea</taxon>
        <taxon>Neodiplogasteridae</taxon>
        <taxon>Pristionchus</taxon>
    </lineage>
</organism>
<reference evidence="2" key="1">
    <citation type="submission" date="2023-10" db="EMBL/GenBank/DDBJ databases">
        <title>Genome assembly of Pristionchus species.</title>
        <authorList>
            <person name="Yoshida K."/>
            <person name="Sommer R.J."/>
        </authorList>
    </citation>
    <scope>NUCLEOTIDE SEQUENCE</scope>
    <source>
        <strain evidence="2">RS5133</strain>
    </source>
</reference>
<protein>
    <recommendedName>
        <fullName evidence="4">G protein-coupled receptor</fullName>
    </recommendedName>
</protein>
<keyword evidence="1" id="KW-0812">Transmembrane</keyword>
<feature type="non-terminal residue" evidence="2">
    <location>
        <position position="1"/>
    </location>
</feature>
<feature type="transmembrane region" description="Helical" evidence="1">
    <location>
        <begin position="104"/>
        <end position="124"/>
    </location>
</feature>
<accession>A0AAV5W881</accession>
<proteinExistence type="predicted"/>
<comment type="caution">
    <text evidence="2">The sequence shown here is derived from an EMBL/GenBank/DDBJ whole genome shotgun (WGS) entry which is preliminary data.</text>
</comment>
<feature type="non-terminal residue" evidence="2">
    <location>
        <position position="168"/>
    </location>
</feature>
<evidence type="ECO:0008006" key="4">
    <source>
        <dbReference type="Google" id="ProtNLM"/>
    </source>
</evidence>
<sequence>LFILQKRERGCFSLVIDGQILHRDGLDYVGFLLTTNLTLGSSSLESVTLMCIWRRMRSACLTFSAALMDGPDFLLGVDAAGCSLLGVTAPSLSGSRLGAGDKLVLAVSLSVEIGALSLLGLLLLGALRRPLWPMLIVTLRPALLVSGSTISLDDFTSSFLEFFCRRVG</sequence>
<evidence type="ECO:0000313" key="3">
    <source>
        <dbReference type="Proteomes" id="UP001432322"/>
    </source>
</evidence>
<dbReference type="AlphaFoldDB" id="A0AAV5W881"/>
<name>A0AAV5W881_9BILA</name>
<keyword evidence="1" id="KW-1133">Transmembrane helix</keyword>
<keyword evidence="1" id="KW-0472">Membrane</keyword>
<keyword evidence="3" id="KW-1185">Reference proteome</keyword>
<gene>
    <name evidence="2" type="ORF">PFISCL1PPCAC_19050</name>
</gene>
<evidence type="ECO:0000313" key="2">
    <source>
        <dbReference type="EMBL" id="GMT27753.1"/>
    </source>
</evidence>